<protein>
    <submittedName>
        <fullName evidence="2">Uncharacterized protein</fullName>
    </submittedName>
</protein>
<evidence type="ECO:0000313" key="2">
    <source>
        <dbReference type="EMBL" id="KAJ8931542.1"/>
    </source>
</evidence>
<accession>A0AAV8WZ87</accession>
<proteinExistence type="predicted"/>
<dbReference type="AlphaFoldDB" id="A0AAV8WZ87"/>
<comment type="caution">
    <text evidence="2">The sequence shown here is derived from an EMBL/GenBank/DDBJ whole genome shotgun (WGS) entry which is preliminary data.</text>
</comment>
<dbReference type="Proteomes" id="UP001162156">
    <property type="component" value="Unassembled WGS sequence"/>
</dbReference>
<dbReference type="Gene3D" id="3.80.10.10">
    <property type="entry name" value="Ribonuclease Inhibitor"/>
    <property type="match status" value="1"/>
</dbReference>
<gene>
    <name evidence="2" type="ORF">NQ314_015531</name>
</gene>
<keyword evidence="3" id="KW-1185">Reference proteome</keyword>
<dbReference type="EMBL" id="JANEYF010004300">
    <property type="protein sequence ID" value="KAJ8931542.1"/>
    <property type="molecule type" value="Genomic_DNA"/>
</dbReference>
<evidence type="ECO:0000256" key="1">
    <source>
        <dbReference type="SAM" id="MobiDB-lite"/>
    </source>
</evidence>
<dbReference type="InterPro" id="IPR032675">
    <property type="entry name" value="LRR_dom_sf"/>
</dbReference>
<name>A0AAV8WZ87_9CUCU</name>
<evidence type="ECO:0000313" key="3">
    <source>
        <dbReference type="Proteomes" id="UP001162156"/>
    </source>
</evidence>
<feature type="compositionally biased region" description="Basic and acidic residues" evidence="1">
    <location>
        <begin position="56"/>
        <end position="76"/>
    </location>
</feature>
<organism evidence="2 3">
    <name type="scientific">Rhamnusium bicolor</name>
    <dbReference type="NCBI Taxonomy" id="1586634"/>
    <lineage>
        <taxon>Eukaryota</taxon>
        <taxon>Metazoa</taxon>
        <taxon>Ecdysozoa</taxon>
        <taxon>Arthropoda</taxon>
        <taxon>Hexapoda</taxon>
        <taxon>Insecta</taxon>
        <taxon>Pterygota</taxon>
        <taxon>Neoptera</taxon>
        <taxon>Endopterygota</taxon>
        <taxon>Coleoptera</taxon>
        <taxon>Polyphaga</taxon>
        <taxon>Cucujiformia</taxon>
        <taxon>Chrysomeloidea</taxon>
        <taxon>Cerambycidae</taxon>
        <taxon>Lepturinae</taxon>
        <taxon>Rhagiini</taxon>
        <taxon>Rhamnusium</taxon>
    </lineage>
</organism>
<feature type="region of interest" description="Disordered" evidence="1">
    <location>
        <begin position="56"/>
        <end position="88"/>
    </location>
</feature>
<reference evidence="2" key="1">
    <citation type="journal article" date="2023" name="Insect Mol. Biol.">
        <title>Genome sequencing provides insights into the evolution of gene families encoding plant cell wall-degrading enzymes in longhorned beetles.</title>
        <authorList>
            <person name="Shin N.R."/>
            <person name="Okamura Y."/>
            <person name="Kirsch R."/>
            <person name="Pauchet Y."/>
        </authorList>
    </citation>
    <scope>NUCLEOTIDE SEQUENCE</scope>
    <source>
        <strain evidence="2">RBIC_L_NR</strain>
    </source>
</reference>
<sequence>MKTGMQILNLCGSSVSLEPVKAVLTKCPNLHSINLQSCRALPRGIKRLYTGNQVDELRNSLQDKPKTEVSESDNERSPAQPAVSPQNE</sequence>